<dbReference type="InterPro" id="IPR002636">
    <property type="entry name" value="DUF29"/>
</dbReference>
<proteinExistence type="predicted"/>
<dbReference type="PANTHER" id="PTHR34235:SF4">
    <property type="entry name" value="SLR0291 PROTEIN"/>
    <property type="match status" value="1"/>
</dbReference>
<reference evidence="1 2" key="1">
    <citation type="journal article" date="2017" name="Int. J. Syst. Evol. Microbiol.">
        <title>Roseitalea porphyridii gen. nov., sp. nov., isolated from a red alga, and reclassification of Hoeflea suaedae Chung et al. 2013 as Pseudohoeflea suaedae gen. nov., comb. nov.</title>
        <authorList>
            <person name="Hyeon J.W."/>
            <person name="Jeong S.E."/>
            <person name="Baek K."/>
            <person name="Jeon C.O."/>
        </authorList>
    </citation>
    <scope>NUCLEOTIDE SEQUENCE [LARGE SCALE GENOMIC DNA]</scope>
    <source>
        <strain evidence="1 2">MA7-20</strain>
    </source>
</reference>
<dbReference type="RefSeq" id="WP_131616955.1">
    <property type="nucleotide sequence ID" value="NZ_CP036532.1"/>
</dbReference>
<dbReference type="OrthoDB" id="425753at2"/>
<accession>A0A4P6V1I7</accession>
<keyword evidence="2" id="KW-1185">Reference proteome</keyword>
<dbReference type="GeneID" id="90768053"/>
<dbReference type="Proteomes" id="UP000293719">
    <property type="component" value="Chromosome"/>
</dbReference>
<dbReference type="Pfam" id="PF01724">
    <property type="entry name" value="DUF29"/>
    <property type="match status" value="1"/>
</dbReference>
<organism evidence="1 2">
    <name type="scientific">Roseitalea porphyridii</name>
    <dbReference type="NCBI Taxonomy" id="1852022"/>
    <lineage>
        <taxon>Bacteria</taxon>
        <taxon>Pseudomonadati</taxon>
        <taxon>Pseudomonadota</taxon>
        <taxon>Alphaproteobacteria</taxon>
        <taxon>Hyphomicrobiales</taxon>
        <taxon>Ahrensiaceae</taxon>
        <taxon>Roseitalea</taxon>
    </lineage>
</organism>
<protein>
    <submittedName>
        <fullName evidence="1">DUF29 domain-containing protein</fullName>
    </submittedName>
</protein>
<dbReference type="PANTHER" id="PTHR34235">
    <property type="entry name" value="SLR1203 PROTEIN-RELATED"/>
    <property type="match status" value="1"/>
</dbReference>
<sequence length="155" mass="17933">MNKHTRLEKPRAYEADYYGWTMDQAAAVRAGRFDLVDRENLAEEIESLGKSEKREIESRLVLVLLHLLKWQFQPEKRKGGWEASIRVQRDRLAKIMRENPSLKNYPAEEMPHAYMEARLAAERETGIAYEAFPEACPYSVAQVLDESFFPDGAKA</sequence>
<name>A0A4P6V1I7_9HYPH</name>
<dbReference type="Gene3D" id="1.20.1220.20">
    <property type="entry name" value="Uncharcterised protein PF01724"/>
    <property type="match status" value="1"/>
</dbReference>
<evidence type="ECO:0000313" key="1">
    <source>
        <dbReference type="EMBL" id="QBK31287.1"/>
    </source>
</evidence>
<dbReference type="AlphaFoldDB" id="A0A4P6V1I7"/>
<dbReference type="EMBL" id="CP036532">
    <property type="protein sequence ID" value="QBK31287.1"/>
    <property type="molecule type" value="Genomic_DNA"/>
</dbReference>
<evidence type="ECO:0000313" key="2">
    <source>
        <dbReference type="Proteomes" id="UP000293719"/>
    </source>
</evidence>
<gene>
    <name evidence="1" type="ORF">E0E05_12155</name>
</gene>
<dbReference type="KEGG" id="rpod:E0E05_12155"/>